<accession>A0A371F3K3</accession>
<name>A0A371F3K3_MUCPR</name>
<dbReference type="AlphaFoldDB" id="A0A371F3K3"/>
<feature type="non-terminal residue" evidence="2">
    <location>
        <position position="1"/>
    </location>
</feature>
<feature type="region of interest" description="Disordered" evidence="1">
    <location>
        <begin position="47"/>
        <end position="66"/>
    </location>
</feature>
<comment type="caution">
    <text evidence="2">The sequence shown here is derived from an EMBL/GenBank/DDBJ whole genome shotgun (WGS) entry which is preliminary data.</text>
</comment>
<dbReference type="EMBL" id="QJKJ01010728">
    <property type="protein sequence ID" value="RDX72878.1"/>
    <property type="molecule type" value="Genomic_DNA"/>
</dbReference>
<dbReference type="Proteomes" id="UP000257109">
    <property type="component" value="Unassembled WGS sequence"/>
</dbReference>
<proteinExistence type="predicted"/>
<evidence type="ECO:0000313" key="2">
    <source>
        <dbReference type="EMBL" id="RDX72878.1"/>
    </source>
</evidence>
<evidence type="ECO:0000256" key="1">
    <source>
        <dbReference type="SAM" id="MobiDB-lite"/>
    </source>
</evidence>
<reference evidence="2" key="1">
    <citation type="submission" date="2018-05" db="EMBL/GenBank/DDBJ databases">
        <title>Draft genome of Mucuna pruriens seed.</title>
        <authorList>
            <person name="Nnadi N.E."/>
            <person name="Vos R."/>
            <person name="Hasami M.H."/>
            <person name="Devisetty U.K."/>
            <person name="Aguiy J.C."/>
        </authorList>
    </citation>
    <scope>NUCLEOTIDE SEQUENCE [LARGE SCALE GENOMIC DNA]</scope>
    <source>
        <strain evidence="2">JCA_2017</strain>
    </source>
</reference>
<keyword evidence="3" id="KW-1185">Reference proteome</keyword>
<organism evidence="2 3">
    <name type="scientific">Mucuna pruriens</name>
    <name type="common">Velvet bean</name>
    <name type="synonym">Dolichos pruriens</name>
    <dbReference type="NCBI Taxonomy" id="157652"/>
    <lineage>
        <taxon>Eukaryota</taxon>
        <taxon>Viridiplantae</taxon>
        <taxon>Streptophyta</taxon>
        <taxon>Embryophyta</taxon>
        <taxon>Tracheophyta</taxon>
        <taxon>Spermatophyta</taxon>
        <taxon>Magnoliopsida</taxon>
        <taxon>eudicotyledons</taxon>
        <taxon>Gunneridae</taxon>
        <taxon>Pentapetalae</taxon>
        <taxon>rosids</taxon>
        <taxon>fabids</taxon>
        <taxon>Fabales</taxon>
        <taxon>Fabaceae</taxon>
        <taxon>Papilionoideae</taxon>
        <taxon>50 kb inversion clade</taxon>
        <taxon>NPAAA clade</taxon>
        <taxon>indigoferoid/millettioid clade</taxon>
        <taxon>Phaseoleae</taxon>
        <taxon>Mucuna</taxon>
    </lineage>
</organism>
<evidence type="ECO:0000313" key="3">
    <source>
        <dbReference type="Proteomes" id="UP000257109"/>
    </source>
</evidence>
<gene>
    <name evidence="2" type="ORF">CR513_47589</name>
</gene>
<protein>
    <submittedName>
        <fullName evidence="2">Uncharacterized protein</fullName>
    </submittedName>
</protein>
<feature type="compositionally biased region" description="Basic and acidic residues" evidence="1">
    <location>
        <begin position="48"/>
        <end position="59"/>
    </location>
</feature>
<sequence>MVLPPLEEAVTPFILHDLGAQEGEYDPWFETIEDELVSLQRPLKRKCREPNARHGEGSHRKGKGSEIALLEKGELTTALEDARSREGNAKDQICQLQEQIDLLKVELVGHRLRNEYLERKKWQGLLALVEERRKTVDSNLWADTVIQKFKEQIGK</sequence>